<evidence type="ECO:0000259" key="12">
    <source>
        <dbReference type="Pfam" id="PF22640"/>
    </source>
</evidence>
<feature type="domain" description="Mannose-6-phosphate isomerase type II C-terminal" evidence="11">
    <location>
        <begin position="353"/>
        <end position="467"/>
    </location>
</feature>
<name>A0A6M2BQZ6_9GAMM</name>
<dbReference type="Pfam" id="PF00483">
    <property type="entry name" value="NTP_transferase"/>
    <property type="match status" value="1"/>
</dbReference>
<comment type="catalytic activity">
    <reaction evidence="8">
        <text>alpha-D-mannose 1-phosphate + GTP + H(+) = GDP-alpha-D-mannose + diphosphate</text>
        <dbReference type="Rhea" id="RHEA:15229"/>
        <dbReference type="ChEBI" id="CHEBI:15378"/>
        <dbReference type="ChEBI" id="CHEBI:33019"/>
        <dbReference type="ChEBI" id="CHEBI:37565"/>
        <dbReference type="ChEBI" id="CHEBI:57527"/>
        <dbReference type="ChEBI" id="CHEBI:58409"/>
        <dbReference type="EC" id="2.7.7.13"/>
    </reaction>
</comment>
<dbReference type="Proteomes" id="UP000472676">
    <property type="component" value="Unassembled WGS sequence"/>
</dbReference>
<dbReference type="NCBIfam" id="TIGR01479">
    <property type="entry name" value="GMP_PMI"/>
    <property type="match status" value="1"/>
</dbReference>
<dbReference type="InterPro" id="IPR005835">
    <property type="entry name" value="NTP_transferase_dom"/>
</dbReference>
<reference evidence="13 14" key="1">
    <citation type="journal article" date="2014" name="Int. J. Syst. Evol. Microbiol.">
        <title>Solimonas terrae sp. nov., isolated from soil.</title>
        <authorList>
            <person name="Kim S.J."/>
            <person name="Moon J.Y."/>
            <person name="Weon H.Y."/>
            <person name="Ahn J.H."/>
            <person name="Chen W.M."/>
            <person name="Kwon S.W."/>
        </authorList>
    </citation>
    <scope>NUCLEOTIDE SEQUENCE [LARGE SCALE GENOMIC DNA]</scope>
    <source>
        <strain evidence="13 14">KIS83-12</strain>
    </source>
</reference>
<evidence type="ECO:0000313" key="14">
    <source>
        <dbReference type="Proteomes" id="UP000472676"/>
    </source>
</evidence>
<feature type="domain" description="MannoseP isomerase/GMP-like beta-helix" evidence="12">
    <location>
        <begin position="295"/>
        <end position="349"/>
    </location>
</feature>
<dbReference type="UniPathway" id="UPA00126">
    <property type="reaction ID" value="UER00930"/>
</dbReference>
<dbReference type="InterPro" id="IPR006375">
    <property type="entry name" value="Man1P_GuaTrfase/Man6P_Isoase"/>
</dbReference>
<dbReference type="Pfam" id="PF01050">
    <property type="entry name" value="MannoseP_isomer"/>
    <property type="match status" value="1"/>
</dbReference>
<dbReference type="GO" id="GO:0016853">
    <property type="term" value="F:isomerase activity"/>
    <property type="evidence" value="ECO:0007669"/>
    <property type="project" value="UniProtKB-KW"/>
</dbReference>
<dbReference type="Pfam" id="PF22640">
    <property type="entry name" value="ManC_GMP_beta-helix"/>
    <property type="match status" value="1"/>
</dbReference>
<protein>
    <recommendedName>
        <fullName evidence="3">mannose-1-phosphate guanylyltransferase</fullName>
        <ecNumber evidence="3">2.7.7.13</ecNumber>
    </recommendedName>
</protein>
<dbReference type="GO" id="GO:0000271">
    <property type="term" value="P:polysaccharide biosynthetic process"/>
    <property type="evidence" value="ECO:0007669"/>
    <property type="project" value="InterPro"/>
</dbReference>
<keyword evidence="4 13" id="KW-0808">Transferase</keyword>
<dbReference type="InterPro" id="IPR011051">
    <property type="entry name" value="RmlC_Cupin_sf"/>
</dbReference>
<dbReference type="RefSeq" id="WP_166254691.1">
    <property type="nucleotide sequence ID" value="NZ_JAAMOW010000003.1"/>
</dbReference>
<evidence type="ECO:0000256" key="7">
    <source>
        <dbReference type="ARBA" id="ARBA00023134"/>
    </source>
</evidence>
<keyword evidence="6" id="KW-0547">Nucleotide-binding</keyword>
<accession>A0A6M2BQZ6</accession>
<proteinExistence type="inferred from homology"/>
<evidence type="ECO:0000256" key="1">
    <source>
        <dbReference type="ARBA" id="ARBA00004823"/>
    </source>
</evidence>
<dbReference type="PANTHER" id="PTHR46390">
    <property type="entry name" value="MANNOSE-1-PHOSPHATE GUANYLYLTRANSFERASE"/>
    <property type="match status" value="1"/>
</dbReference>
<dbReference type="InterPro" id="IPR001538">
    <property type="entry name" value="Man6P_isomerase-2_C"/>
</dbReference>
<dbReference type="InterPro" id="IPR051161">
    <property type="entry name" value="Mannose-6P_isomerase_type2"/>
</dbReference>
<dbReference type="EC" id="2.7.7.13" evidence="3"/>
<dbReference type="GO" id="GO:0004475">
    <property type="term" value="F:mannose-1-phosphate guanylyltransferase (GTP) activity"/>
    <property type="evidence" value="ECO:0007669"/>
    <property type="project" value="UniProtKB-EC"/>
</dbReference>
<comment type="pathway">
    <text evidence="1">Nucleotide-sugar biosynthesis; GDP-alpha-D-mannose biosynthesis; GDP-alpha-D-mannose from alpha-D-mannose 1-phosphate (GTP route): step 1/1.</text>
</comment>
<evidence type="ECO:0000256" key="8">
    <source>
        <dbReference type="ARBA" id="ARBA00047343"/>
    </source>
</evidence>
<dbReference type="Gene3D" id="3.90.550.10">
    <property type="entry name" value="Spore Coat Polysaccharide Biosynthesis Protein SpsA, Chain A"/>
    <property type="match status" value="1"/>
</dbReference>
<dbReference type="PANTHER" id="PTHR46390:SF1">
    <property type="entry name" value="MANNOSE-1-PHOSPHATE GUANYLYLTRANSFERASE"/>
    <property type="match status" value="1"/>
</dbReference>
<dbReference type="AlphaFoldDB" id="A0A6M2BQZ6"/>
<gene>
    <name evidence="13" type="ORF">G7Y85_07640</name>
</gene>
<dbReference type="GO" id="GO:0009298">
    <property type="term" value="P:GDP-mannose biosynthetic process"/>
    <property type="evidence" value="ECO:0007669"/>
    <property type="project" value="UniProtKB-UniPathway"/>
</dbReference>
<sequence length="483" mass="54037">MVPVLMAGGSGTRLWPLSREQHPKQFLSLLGQQSLFQQTVLRTTTIDEATAPVVIGSGTHRFVIAEQLRQAGIRDAAILLEPEGRNTAPAAAVAAHFVAEEFGPDAIVFLMAADHAIGDQAAFEAAVQSAIDAASQGYIVTFGIRPTRPETGFGYLKVKPNSRLGASRAQEVERFVEKPTIDRARQFIEQGDHYWNGGMFLFRSGRFLAELRRLEPETYIRSLEALQKARREGDTIALDGRAWKECRNESIDYAVMEKTEQLALVPLDAGWDDVGSWNFLERLPASDAEDNRTRGDVVLEDAHNNLVHSSGRLVAMVGVDDHVVVETDDAVLVAHKDRVQDVRKIVQNLKRKKRTEANAHRRVYRPWGFYETVALGERFQVKRILVKPGEKLSLQMHFHRAEHWVVVRGTAKVTCNDKTFYISEDQSTYIPLGNTHRLENPGRVPLELIEVQSGCYLGEDDIVRMSDSYGRSETRDAPTKAVA</sequence>
<keyword evidence="14" id="KW-1185">Reference proteome</keyword>
<evidence type="ECO:0000256" key="4">
    <source>
        <dbReference type="ARBA" id="ARBA00022679"/>
    </source>
</evidence>
<comment type="caution">
    <text evidence="13">The sequence shown here is derived from an EMBL/GenBank/DDBJ whole genome shotgun (WGS) entry which is preliminary data.</text>
</comment>
<evidence type="ECO:0000256" key="9">
    <source>
        <dbReference type="RuleBase" id="RU004190"/>
    </source>
</evidence>
<evidence type="ECO:0000256" key="3">
    <source>
        <dbReference type="ARBA" id="ARBA00012387"/>
    </source>
</evidence>
<dbReference type="InterPro" id="IPR054566">
    <property type="entry name" value="ManC/GMP-like_b-helix"/>
</dbReference>
<dbReference type="CDD" id="cd02213">
    <property type="entry name" value="cupin_PMI_typeII_C"/>
    <property type="match status" value="1"/>
</dbReference>
<dbReference type="SUPFAM" id="SSF51182">
    <property type="entry name" value="RmlC-like cupins"/>
    <property type="match status" value="1"/>
</dbReference>
<dbReference type="FunFam" id="3.90.550.10:FF:000046">
    <property type="entry name" value="Mannose-1-phosphate guanylyltransferase (GDP)"/>
    <property type="match status" value="1"/>
</dbReference>
<dbReference type="SUPFAM" id="SSF53448">
    <property type="entry name" value="Nucleotide-diphospho-sugar transferases"/>
    <property type="match status" value="1"/>
</dbReference>
<keyword evidence="5 13" id="KW-0548">Nucleotidyltransferase</keyword>
<feature type="domain" description="Nucleotidyl transferase" evidence="10">
    <location>
        <begin position="3"/>
        <end position="280"/>
    </location>
</feature>
<dbReference type="CDD" id="cd02509">
    <property type="entry name" value="GDP-M1P_Guanylyltransferase"/>
    <property type="match status" value="1"/>
</dbReference>
<keyword evidence="7" id="KW-0342">GTP-binding</keyword>
<evidence type="ECO:0000259" key="10">
    <source>
        <dbReference type="Pfam" id="PF00483"/>
    </source>
</evidence>
<dbReference type="InterPro" id="IPR049577">
    <property type="entry name" value="GMPP_N"/>
</dbReference>
<dbReference type="EMBL" id="JAAMOW010000003">
    <property type="protein sequence ID" value="NGY04631.1"/>
    <property type="molecule type" value="Genomic_DNA"/>
</dbReference>
<dbReference type="GO" id="GO:0005525">
    <property type="term" value="F:GTP binding"/>
    <property type="evidence" value="ECO:0007669"/>
    <property type="project" value="UniProtKB-KW"/>
</dbReference>
<dbReference type="Gene3D" id="2.60.120.10">
    <property type="entry name" value="Jelly Rolls"/>
    <property type="match status" value="1"/>
</dbReference>
<evidence type="ECO:0000259" key="11">
    <source>
        <dbReference type="Pfam" id="PF01050"/>
    </source>
</evidence>
<comment type="similarity">
    <text evidence="2 9">Belongs to the mannose-6-phosphate isomerase type 2 family.</text>
</comment>
<keyword evidence="13" id="KW-0413">Isomerase</keyword>
<evidence type="ECO:0000256" key="6">
    <source>
        <dbReference type="ARBA" id="ARBA00022741"/>
    </source>
</evidence>
<organism evidence="13 14">
    <name type="scientific">Solimonas terrae</name>
    <dbReference type="NCBI Taxonomy" id="1396819"/>
    <lineage>
        <taxon>Bacteria</taxon>
        <taxon>Pseudomonadati</taxon>
        <taxon>Pseudomonadota</taxon>
        <taxon>Gammaproteobacteria</taxon>
        <taxon>Nevskiales</taxon>
        <taxon>Nevskiaceae</taxon>
        <taxon>Solimonas</taxon>
    </lineage>
</organism>
<evidence type="ECO:0000256" key="5">
    <source>
        <dbReference type="ARBA" id="ARBA00022695"/>
    </source>
</evidence>
<evidence type="ECO:0000313" key="13">
    <source>
        <dbReference type="EMBL" id="NGY04631.1"/>
    </source>
</evidence>
<dbReference type="InterPro" id="IPR014710">
    <property type="entry name" value="RmlC-like_jellyroll"/>
</dbReference>
<evidence type="ECO:0000256" key="2">
    <source>
        <dbReference type="ARBA" id="ARBA00006115"/>
    </source>
</evidence>
<dbReference type="InterPro" id="IPR029044">
    <property type="entry name" value="Nucleotide-diphossugar_trans"/>
</dbReference>
<dbReference type="FunFam" id="2.60.120.10:FF:000032">
    <property type="entry name" value="Mannose-1-phosphate guanylyltransferase/mannose-6-phosphate isomerase"/>
    <property type="match status" value="1"/>
</dbReference>